<dbReference type="Pfam" id="PF03372">
    <property type="entry name" value="Exo_endo_phos"/>
    <property type="match status" value="1"/>
</dbReference>
<dbReference type="PANTHER" id="PTHR33116:SF78">
    <property type="entry name" value="OS12G0587133 PROTEIN"/>
    <property type="match status" value="1"/>
</dbReference>
<evidence type="ECO:0000313" key="2">
    <source>
        <dbReference type="EMBL" id="CAL0325442.1"/>
    </source>
</evidence>
<accession>A0AAV1XVX5</accession>
<dbReference type="Gene3D" id="3.60.10.10">
    <property type="entry name" value="Endonuclease/exonuclease/phosphatase"/>
    <property type="match status" value="1"/>
</dbReference>
<dbReference type="SUPFAM" id="SSF56219">
    <property type="entry name" value="DNase I-like"/>
    <property type="match status" value="1"/>
</dbReference>
<proteinExistence type="predicted"/>
<keyword evidence="3" id="KW-1185">Reference proteome</keyword>
<dbReference type="GO" id="GO:0003677">
    <property type="term" value="F:DNA binding"/>
    <property type="evidence" value="ECO:0007669"/>
    <property type="project" value="InterPro"/>
</dbReference>
<sequence>MKVISINIRGLGGRLKKKEIRDLVRKYNPDFLCIQETKILAVDHKLCLSLWGNDDFGWACLPAVGASGGILSIWNKAAFVFVEARVGSHFVTVKGKWAHDNDFSNIMNVYCPCDMAGKRGFWEEAKKDLLGLSDDSWCVVGDFNSVLYQDERRGISSRLNFSECAEFAQFIEDMELFDLPLIGTKFTWFLSNGSAMSRLDRFLVNDNWLLRWGHLVQLGLKRTFSDHCPILLKNDVPDWGPSPFRTNNCWFSDSEFGKFVEEEWNNLVVSSRSSFVLKEKLKCLKMSLKSWNKNHFGLLDKRISDHVASINCIDAKGSDGVLSTEGILARKNATADLWRLSGQRDSLLLQKSRQKWLQEGDSNTKFFHAAINRRRRSNVVLGMFIDGVWVDDPPKVKDYIRSFFKDRFAESHWNRPTLDGIDFKCISEEDNVFLTTRFEEAEIRDAVWSCDGDKIPGPDGYNFSFLKKFWECVKKEIVAMVDDFFLSGNLARGCNASFIVLIPKNGCPQGLGDYRPISLIGCIQKIISKLLAGRLKKVIPLVISDCQTAFIKDRYILDGVIIANEIIDEASRKKDGNCFIFKVDFEKAYDSVNWGFLLYMMDRMGFCPTWRNWIMSCLQSNSVSVLVNGSPTSEFSMCRGLRQGDSIAPFLFLIVAEGLAGIMRSAVSKKIFKGYSVDRDEVVISHLQYADDTLLIGENSVDNITALKSILKCFEMTSGLRINCHKSSFIGIKPRRGFVQMAVTKLLCSVGSIPFKFLGIHVGANPRRISTWSSIVDSFKKKLAFWQHKFLSFGGRVTLIKSVLSSLPIYLFSFFKAPISVIHELDKIQRRFLWGRGEGSKGIHWVSWSMVCRSKEEGGFGIKNLSLFNLSLLGKWR</sequence>
<dbReference type="PROSITE" id="PS00726">
    <property type="entry name" value="AP_NUCLEASE_F1_1"/>
    <property type="match status" value="1"/>
</dbReference>
<dbReference type="PROSITE" id="PS50878">
    <property type="entry name" value="RT_POL"/>
    <property type="match status" value="1"/>
</dbReference>
<evidence type="ECO:0000313" key="3">
    <source>
        <dbReference type="Proteomes" id="UP001497480"/>
    </source>
</evidence>
<dbReference type="InterPro" id="IPR005135">
    <property type="entry name" value="Endo/exonuclease/phosphatase"/>
</dbReference>
<dbReference type="PANTHER" id="PTHR33116">
    <property type="entry name" value="REVERSE TRANSCRIPTASE ZINC-BINDING DOMAIN-CONTAINING PROTEIN-RELATED-RELATED"/>
    <property type="match status" value="1"/>
</dbReference>
<name>A0AAV1XVX5_LUPLU</name>
<reference evidence="2 3" key="1">
    <citation type="submission" date="2024-03" db="EMBL/GenBank/DDBJ databases">
        <authorList>
            <person name="Martinez-Hernandez J."/>
        </authorList>
    </citation>
    <scope>NUCLEOTIDE SEQUENCE [LARGE SCALE GENOMIC DNA]</scope>
</reference>
<dbReference type="InterPro" id="IPR036691">
    <property type="entry name" value="Endo/exonu/phosph_ase_sf"/>
</dbReference>
<dbReference type="CDD" id="cd01650">
    <property type="entry name" value="RT_nLTR_like"/>
    <property type="match status" value="1"/>
</dbReference>
<dbReference type="Pfam" id="PF00078">
    <property type="entry name" value="RVT_1"/>
    <property type="match status" value="1"/>
</dbReference>
<dbReference type="Proteomes" id="UP001497480">
    <property type="component" value="Unassembled WGS sequence"/>
</dbReference>
<dbReference type="GO" id="GO:0006281">
    <property type="term" value="P:DNA repair"/>
    <property type="evidence" value="ECO:0007669"/>
    <property type="project" value="InterPro"/>
</dbReference>
<organism evidence="2 3">
    <name type="scientific">Lupinus luteus</name>
    <name type="common">European yellow lupine</name>
    <dbReference type="NCBI Taxonomy" id="3873"/>
    <lineage>
        <taxon>Eukaryota</taxon>
        <taxon>Viridiplantae</taxon>
        <taxon>Streptophyta</taxon>
        <taxon>Embryophyta</taxon>
        <taxon>Tracheophyta</taxon>
        <taxon>Spermatophyta</taxon>
        <taxon>Magnoliopsida</taxon>
        <taxon>eudicotyledons</taxon>
        <taxon>Gunneridae</taxon>
        <taxon>Pentapetalae</taxon>
        <taxon>rosids</taxon>
        <taxon>fabids</taxon>
        <taxon>Fabales</taxon>
        <taxon>Fabaceae</taxon>
        <taxon>Papilionoideae</taxon>
        <taxon>50 kb inversion clade</taxon>
        <taxon>genistoids sensu lato</taxon>
        <taxon>core genistoids</taxon>
        <taxon>Genisteae</taxon>
        <taxon>Lupinus</taxon>
    </lineage>
</organism>
<dbReference type="AlphaFoldDB" id="A0AAV1XVX5"/>
<protein>
    <recommendedName>
        <fullName evidence="1">Reverse transcriptase domain-containing protein</fullName>
    </recommendedName>
</protein>
<dbReference type="InterPro" id="IPR043502">
    <property type="entry name" value="DNA/RNA_pol_sf"/>
</dbReference>
<comment type="caution">
    <text evidence="2">The sequence shown here is derived from an EMBL/GenBank/DDBJ whole genome shotgun (WGS) entry which is preliminary data.</text>
</comment>
<dbReference type="InterPro" id="IPR020847">
    <property type="entry name" value="AP_endonuclease_F1_BS"/>
</dbReference>
<dbReference type="GO" id="GO:0004519">
    <property type="term" value="F:endonuclease activity"/>
    <property type="evidence" value="ECO:0007669"/>
    <property type="project" value="InterPro"/>
</dbReference>
<evidence type="ECO:0000259" key="1">
    <source>
        <dbReference type="PROSITE" id="PS50878"/>
    </source>
</evidence>
<dbReference type="EMBL" id="CAXHTB010000018">
    <property type="protein sequence ID" value="CAL0325442.1"/>
    <property type="molecule type" value="Genomic_DNA"/>
</dbReference>
<gene>
    <name evidence="2" type="ORF">LLUT_LOCUS26502</name>
</gene>
<dbReference type="SUPFAM" id="SSF56672">
    <property type="entry name" value="DNA/RNA polymerases"/>
    <property type="match status" value="1"/>
</dbReference>
<dbReference type="InterPro" id="IPR000477">
    <property type="entry name" value="RT_dom"/>
</dbReference>
<feature type="domain" description="Reverse transcriptase" evidence="1">
    <location>
        <begin position="483"/>
        <end position="762"/>
    </location>
</feature>